<dbReference type="PANTHER" id="PTHR39175:SF1">
    <property type="entry name" value="FAMILY PROTEIN, PUTATIVE (AFU_ORTHOLOGUE AFUA_3G15060)-RELATED"/>
    <property type="match status" value="1"/>
</dbReference>
<feature type="domain" description="VOC" evidence="1">
    <location>
        <begin position="5"/>
        <end position="119"/>
    </location>
</feature>
<dbReference type="SUPFAM" id="SSF54593">
    <property type="entry name" value="Glyoxalase/Bleomycin resistance protein/Dihydroxybiphenyl dioxygenase"/>
    <property type="match status" value="1"/>
</dbReference>
<dbReference type="EMBL" id="QYBB01000002">
    <property type="protein sequence ID" value="RYC33421.1"/>
    <property type="molecule type" value="Genomic_DNA"/>
</dbReference>
<dbReference type="InterPro" id="IPR004360">
    <property type="entry name" value="Glyas_Fos-R_dOase_dom"/>
</dbReference>
<gene>
    <name evidence="2" type="ORF">D3273_02800</name>
</gene>
<dbReference type="Proteomes" id="UP000290759">
    <property type="component" value="Unassembled WGS sequence"/>
</dbReference>
<evidence type="ECO:0000313" key="3">
    <source>
        <dbReference type="Proteomes" id="UP000290759"/>
    </source>
</evidence>
<dbReference type="PANTHER" id="PTHR39175">
    <property type="entry name" value="FAMILY PROTEIN, PUTATIVE (AFU_ORTHOLOGUE AFUA_3G15060)-RELATED"/>
    <property type="match status" value="1"/>
</dbReference>
<accession>A0A4Q2UDN8</accession>
<protein>
    <submittedName>
        <fullName evidence="2">Glyoxalase</fullName>
    </submittedName>
</protein>
<evidence type="ECO:0000259" key="1">
    <source>
        <dbReference type="PROSITE" id="PS51819"/>
    </source>
</evidence>
<reference evidence="2 3" key="2">
    <citation type="submission" date="2019-02" db="EMBL/GenBank/DDBJ databases">
        <title>'Lichenibacterium ramalinii' gen. nov. sp. nov., 'Lichenibacterium minor' gen. nov. sp. nov.</title>
        <authorList>
            <person name="Pankratov T."/>
        </authorList>
    </citation>
    <scope>NUCLEOTIDE SEQUENCE [LARGE SCALE GENOMIC DNA]</scope>
    <source>
        <strain evidence="2 3">RmlP026</strain>
    </source>
</reference>
<dbReference type="PROSITE" id="PS51819">
    <property type="entry name" value="VOC"/>
    <property type="match status" value="1"/>
</dbReference>
<reference evidence="2 3" key="1">
    <citation type="submission" date="2018-12" db="EMBL/GenBank/DDBJ databases">
        <authorList>
            <person name="Grouzdev D.S."/>
            <person name="Krutkina M.S."/>
        </authorList>
    </citation>
    <scope>NUCLEOTIDE SEQUENCE [LARGE SCALE GENOMIC DNA]</scope>
    <source>
        <strain evidence="2 3">RmlP026</strain>
    </source>
</reference>
<comment type="caution">
    <text evidence="2">The sequence shown here is derived from an EMBL/GenBank/DDBJ whole genome shotgun (WGS) entry which is preliminary data.</text>
</comment>
<dbReference type="InterPro" id="IPR029068">
    <property type="entry name" value="Glyas_Bleomycin-R_OHBP_Dase"/>
</dbReference>
<dbReference type="OrthoDB" id="9813630at2"/>
<dbReference type="InterPro" id="IPR037523">
    <property type="entry name" value="VOC_core"/>
</dbReference>
<dbReference type="RefSeq" id="WP_129223295.1">
    <property type="nucleotide sequence ID" value="NZ_QYBB01000002.1"/>
</dbReference>
<dbReference type="Pfam" id="PF00903">
    <property type="entry name" value="Glyoxalase"/>
    <property type="match status" value="1"/>
</dbReference>
<evidence type="ECO:0000313" key="2">
    <source>
        <dbReference type="EMBL" id="RYC33421.1"/>
    </source>
</evidence>
<name>A0A4Q2UDN8_9HYPH</name>
<keyword evidence="3" id="KW-1185">Reference proteome</keyword>
<sequence>MTILALDHVQLAMPPGREAEARAFYAGLLDLAEREKPEPLRARGGCWFERGAVAVHLGVEDPFTPARKAHPAFRVDDLSALAARLAAAGHPTRADIPLDGCDRVFVDDPFGNRIELVQARS</sequence>
<organism evidence="2 3">
    <name type="scientific">Lichenibacterium minor</name>
    <dbReference type="NCBI Taxonomy" id="2316528"/>
    <lineage>
        <taxon>Bacteria</taxon>
        <taxon>Pseudomonadati</taxon>
        <taxon>Pseudomonadota</taxon>
        <taxon>Alphaproteobacteria</taxon>
        <taxon>Hyphomicrobiales</taxon>
        <taxon>Lichenihabitantaceae</taxon>
        <taxon>Lichenibacterium</taxon>
    </lineage>
</organism>
<proteinExistence type="predicted"/>
<dbReference type="Gene3D" id="3.10.180.10">
    <property type="entry name" value="2,3-Dihydroxybiphenyl 1,2-Dioxygenase, domain 1"/>
    <property type="match status" value="1"/>
</dbReference>
<dbReference type="AlphaFoldDB" id="A0A4Q2UDN8"/>